<proteinExistence type="predicted"/>
<comment type="caution">
    <text evidence="1">The sequence shown here is derived from an EMBL/GenBank/DDBJ whole genome shotgun (WGS) entry which is preliminary data.</text>
</comment>
<keyword evidence="2" id="KW-1185">Reference proteome</keyword>
<name>A0AAV9X6Y3_9PEZI</name>
<protein>
    <submittedName>
        <fullName evidence="1">Uncharacterized protein</fullName>
    </submittedName>
</protein>
<dbReference type="Proteomes" id="UP001365542">
    <property type="component" value="Unassembled WGS sequence"/>
</dbReference>
<dbReference type="EMBL" id="JAVHJO010000008">
    <property type="protein sequence ID" value="KAK6537857.1"/>
    <property type="molecule type" value="Genomic_DNA"/>
</dbReference>
<accession>A0AAV9X6Y3</accession>
<organism evidence="1 2">
    <name type="scientific">Orbilia ellipsospora</name>
    <dbReference type="NCBI Taxonomy" id="2528407"/>
    <lineage>
        <taxon>Eukaryota</taxon>
        <taxon>Fungi</taxon>
        <taxon>Dikarya</taxon>
        <taxon>Ascomycota</taxon>
        <taxon>Pezizomycotina</taxon>
        <taxon>Orbiliomycetes</taxon>
        <taxon>Orbiliales</taxon>
        <taxon>Orbiliaceae</taxon>
        <taxon>Orbilia</taxon>
    </lineage>
</organism>
<evidence type="ECO:0000313" key="2">
    <source>
        <dbReference type="Proteomes" id="UP001365542"/>
    </source>
</evidence>
<gene>
    <name evidence="1" type="ORF">TWF694_010757</name>
</gene>
<reference evidence="1 2" key="1">
    <citation type="submission" date="2019-10" db="EMBL/GenBank/DDBJ databases">
        <authorList>
            <person name="Palmer J.M."/>
        </authorList>
    </citation>
    <scope>NUCLEOTIDE SEQUENCE [LARGE SCALE GENOMIC DNA]</scope>
    <source>
        <strain evidence="1 2">TWF694</strain>
    </source>
</reference>
<sequence length="115" mass="13236">MKRLGEGRLEYDEGEWKAEEENELHERRVLGLLVSAVNGSGDDDGRKDIERERMMLKGQSLGFKRFGVAPPPQRTICTALTDWDSMERHLESCSFKLRLNLQRRTSNQTPVAVNF</sequence>
<dbReference type="AlphaFoldDB" id="A0AAV9X6Y3"/>
<evidence type="ECO:0000313" key="1">
    <source>
        <dbReference type="EMBL" id="KAK6537857.1"/>
    </source>
</evidence>